<dbReference type="PANTHER" id="PTHR30582">
    <property type="entry name" value="L,D-TRANSPEPTIDASE"/>
    <property type="match status" value="1"/>
</dbReference>
<feature type="domain" description="L,D-TPase catalytic" evidence="11">
    <location>
        <begin position="51"/>
        <end position="160"/>
    </location>
</feature>
<evidence type="ECO:0000256" key="6">
    <source>
        <dbReference type="ARBA" id="ARBA00022960"/>
    </source>
</evidence>
<comment type="similarity">
    <text evidence="2">Belongs to the YkuD family.</text>
</comment>
<dbReference type="Proteomes" id="UP000639396">
    <property type="component" value="Unassembled WGS sequence"/>
</dbReference>
<dbReference type="GO" id="GO:0071972">
    <property type="term" value="F:peptidoglycan L,D-transpeptidase activity"/>
    <property type="evidence" value="ECO:0007669"/>
    <property type="project" value="TreeGrafter"/>
</dbReference>
<name>A0A927CB18_9BACL</name>
<proteinExistence type="inferred from homology"/>
<evidence type="ECO:0000256" key="3">
    <source>
        <dbReference type="ARBA" id="ARBA00022676"/>
    </source>
</evidence>
<sequence length="239" mass="26800">MNPTYNDKFKPFFSLRLFAFVWLVGSLACFGWTPSASADPSPPIVAAQGEYAIEVYPQQHRLHVLKHGKIMKSYRVAVGNPATPTPIGEYKIVYKGENWGPSFGPRWLGLNVPWGHYGIHGTNKPFSIGQHQSHGCIRMLNRDVIELYQMIPLGTKVSIYGHVLGDLNHGPRDLAEGDVGGDVQLIQSRLKSAGYFNGTCNGKFRSDTTVALKKYQRDHRLPPNGVVSFQVYREMWLVE</sequence>
<dbReference type="InterPro" id="IPR005490">
    <property type="entry name" value="LD_TPept_cat_dom"/>
</dbReference>
<dbReference type="CDD" id="cd16913">
    <property type="entry name" value="YkuD_like"/>
    <property type="match status" value="1"/>
</dbReference>
<evidence type="ECO:0000256" key="8">
    <source>
        <dbReference type="ARBA" id="ARBA00023316"/>
    </source>
</evidence>
<evidence type="ECO:0000256" key="1">
    <source>
        <dbReference type="ARBA" id="ARBA00004752"/>
    </source>
</evidence>
<dbReference type="Pfam" id="PF03734">
    <property type="entry name" value="YkuD"/>
    <property type="match status" value="1"/>
</dbReference>
<dbReference type="InterPro" id="IPR038063">
    <property type="entry name" value="Transpep_catalytic_dom"/>
</dbReference>
<feature type="active site" description="Nucleophile" evidence="9">
    <location>
        <position position="136"/>
    </location>
</feature>
<dbReference type="RefSeq" id="WP_190930374.1">
    <property type="nucleotide sequence ID" value="NZ_JACXJA010000032.1"/>
</dbReference>
<evidence type="ECO:0000259" key="11">
    <source>
        <dbReference type="PROSITE" id="PS52029"/>
    </source>
</evidence>
<dbReference type="GO" id="GO:0005576">
    <property type="term" value="C:extracellular region"/>
    <property type="evidence" value="ECO:0007669"/>
    <property type="project" value="TreeGrafter"/>
</dbReference>
<dbReference type="Gene3D" id="2.40.440.10">
    <property type="entry name" value="L,D-transpeptidase catalytic domain-like"/>
    <property type="match status" value="1"/>
</dbReference>
<organism evidence="12 13">
    <name type="scientific">Paenibacillus oceani</name>
    <dbReference type="NCBI Taxonomy" id="2772510"/>
    <lineage>
        <taxon>Bacteria</taxon>
        <taxon>Bacillati</taxon>
        <taxon>Bacillota</taxon>
        <taxon>Bacilli</taxon>
        <taxon>Bacillales</taxon>
        <taxon>Paenibacillaceae</taxon>
        <taxon>Paenibacillus</taxon>
    </lineage>
</organism>
<dbReference type="SUPFAM" id="SSF47090">
    <property type="entry name" value="PGBD-like"/>
    <property type="match status" value="1"/>
</dbReference>
<evidence type="ECO:0000313" key="13">
    <source>
        <dbReference type="Proteomes" id="UP000639396"/>
    </source>
</evidence>
<reference evidence="12" key="1">
    <citation type="submission" date="2020-09" db="EMBL/GenBank/DDBJ databases">
        <title>A novel bacterium of genus Paenibacillus, isolated from South China Sea.</title>
        <authorList>
            <person name="Huang H."/>
            <person name="Mo K."/>
            <person name="Hu Y."/>
        </authorList>
    </citation>
    <scope>NUCLEOTIDE SEQUENCE</scope>
    <source>
        <strain evidence="12">IB182363</strain>
    </source>
</reference>
<keyword evidence="13" id="KW-1185">Reference proteome</keyword>
<comment type="caution">
    <text evidence="12">The sequence shown here is derived from an EMBL/GenBank/DDBJ whole genome shotgun (WGS) entry which is preliminary data.</text>
</comment>
<dbReference type="PROSITE" id="PS52029">
    <property type="entry name" value="LD_TPASE"/>
    <property type="match status" value="1"/>
</dbReference>
<dbReference type="GO" id="GO:0018104">
    <property type="term" value="P:peptidoglycan-protein cross-linking"/>
    <property type="evidence" value="ECO:0007669"/>
    <property type="project" value="TreeGrafter"/>
</dbReference>
<dbReference type="GO" id="GO:0008360">
    <property type="term" value="P:regulation of cell shape"/>
    <property type="evidence" value="ECO:0007669"/>
    <property type="project" value="UniProtKB-UniRule"/>
</dbReference>
<feature type="active site" description="Proton donor/acceptor" evidence="9">
    <location>
        <position position="120"/>
    </location>
</feature>
<keyword evidence="7 9" id="KW-0573">Peptidoglycan synthesis</keyword>
<dbReference type="SUPFAM" id="SSF141523">
    <property type="entry name" value="L,D-transpeptidase catalytic domain-like"/>
    <property type="match status" value="1"/>
</dbReference>
<accession>A0A927CB18</accession>
<evidence type="ECO:0000313" key="12">
    <source>
        <dbReference type="EMBL" id="MBD2864749.1"/>
    </source>
</evidence>
<keyword evidence="10" id="KW-0732">Signal</keyword>
<dbReference type="InterPro" id="IPR036366">
    <property type="entry name" value="PGBDSf"/>
</dbReference>
<evidence type="ECO:0000256" key="10">
    <source>
        <dbReference type="SAM" id="SignalP"/>
    </source>
</evidence>
<comment type="pathway">
    <text evidence="1 9">Cell wall biogenesis; peptidoglycan biosynthesis.</text>
</comment>
<evidence type="ECO:0000256" key="5">
    <source>
        <dbReference type="ARBA" id="ARBA00022801"/>
    </source>
</evidence>
<evidence type="ECO:0000256" key="7">
    <source>
        <dbReference type="ARBA" id="ARBA00022984"/>
    </source>
</evidence>
<evidence type="ECO:0000256" key="2">
    <source>
        <dbReference type="ARBA" id="ARBA00005992"/>
    </source>
</evidence>
<dbReference type="InterPro" id="IPR002477">
    <property type="entry name" value="Peptidoglycan-bd-like"/>
</dbReference>
<dbReference type="Gene3D" id="1.10.101.10">
    <property type="entry name" value="PGBD-like superfamily/PGBD"/>
    <property type="match status" value="1"/>
</dbReference>
<dbReference type="GO" id="GO:0016757">
    <property type="term" value="F:glycosyltransferase activity"/>
    <property type="evidence" value="ECO:0007669"/>
    <property type="project" value="UniProtKB-KW"/>
</dbReference>
<dbReference type="EMBL" id="JACXJA010000032">
    <property type="protein sequence ID" value="MBD2864749.1"/>
    <property type="molecule type" value="Genomic_DNA"/>
</dbReference>
<evidence type="ECO:0000256" key="4">
    <source>
        <dbReference type="ARBA" id="ARBA00022679"/>
    </source>
</evidence>
<dbReference type="PANTHER" id="PTHR30582:SF24">
    <property type="entry name" value="L,D-TRANSPEPTIDASE ERFK_SRFK-RELATED"/>
    <property type="match status" value="1"/>
</dbReference>
<evidence type="ECO:0000256" key="9">
    <source>
        <dbReference type="PROSITE-ProRule" id="PRU01373"/>
    </source>
</evidence>
<keyword evidence="8 9" id="KW-0961">Cell wall biogenesis/degradation</keyword>
<feature type="chain" id="PRO_5038047827" evidence="10">
    <location>
        <begin position="39"/>
        <end position="239"/>
    </location>
</feature>
<dbReference type="Pfam" id="PF01471">
    <property type="entry name" value="PG_binding_1"/>
    <property type="match status" value="1"/>
</dbReference>
<dbReference type="GO" id="GO:0071555">
    <property type="term" value="P:cell wall organization"/>
    <property type="evidence" value="ECO:0007669"/>
    <property type="project" value="UniProtKB-UniRule"/>
</dbReference>
<keyword evidence="3" id="KW-0328">Glycosyltransferase</keyword>
<dbReference type="InterPro" id="IPR036365">
    <property type="entry name" value="PGBD-like_sf"/>
</dbReference>
<protein>
    <submittedName>
        <fullName evidence="12">L,D-transpeptidase family protein</fullName>
    </submittedName>
</protein>
<dbReference type="InterPro" id="IPR050979">
    <property type="entry name" value="LD-transpeptidase"/>
</dbReference>
<keyword evidence="4" id="KW-0808">Transferase</keyword>
<gene>
    <name evidence="12" type="ORF">IDH45_22470</name>
</gene>
<keyword evidence="6 9" id="KW-0133">Cell shape</keyword>
<dbReference type="AlphaFoldDB" id="A0A927CB18"/>
<keyword evidence="5" id="KW-0378">Hydrolase</keyword>
<feature type="signal peptide" evidence="10">
    <location>
        <begin position="1"/>
        <end position="38"/>
    </location>
</feature>